<evidence type="ECO:0000313" key="2">
    <source>
        <dbReference type="EMBL" id="KAE9039569.1"/>
    </source>
</evidence>
<accession>A0A6A3NEW4</accession>
<feature type="compositionally biased region" description="Basic and acidic residues" evidence="1">
    <location>
        <begin position="9"/>
        <end position="30"/>
    </location>
</feature>
<dbReference type="Proteomes" id="UP000435112">
    <property type="component" value="Unassembled WGS sequence"/>
</dbReference>
<dbReference type="AlphaFoldDB" id="A0A6A3NEW4"/>
<reference evidence="2 3" key="1">
    <citation type="submission" date="2018-09" db="EMBL/GenBank/DDBJ databases">
        <title>Genomic investigation of the strawberry pathogen Phytophthora fragariae indicates pathogenicity is determined by transcriptional variation in three key races.</title>
        <authorList>
            <person name="Adams T.M."/>
            <person name="Armitage A.D."/>
            <person name="Sobczyk M.K."/>
            <person name="Bates H.J."/>
            <person name="Dunwell J.M."/>
            <person name="Nellist C.F."/>
            <person name="Harrison R.J."/>
        </authorList>
    </citation>
    <scope>NUCLEOTIDE SEQUENCE [LARGE SCALE GENOMIC DNA]</scope>
    <source>
        <strain evidence="2 3">SCRP324</strain>
    </source>
</reference>
<organism evidence="2 3">
    <name type="scientific">Phytophthora rubi</name>
    <dbReference type="NCBI Taxonomy" id="129364"/>
    <lineage>
        <taxon>Eukaryota</taxon>
        <taxon>Sar</taxon>
        <taxon>Stramenopiles</taxon>
        <taxon>Oomycota</taxon>
        <taxon>Peronosporomycetes</taxon>
        <taxon>Peronosporales</taxon>
        <taxon>Peronosporaceae</taxon>
        <taxon>Phytophthora</taxon>
    </lineage>
</organism>
<evidence type="ECO:0000313" key="3">
    <source>
        <dbReference type="Proteomes" id="UP000435112"/>
    </source>
</evidence>
<comment type="caution">
    <text evidence="2">The sequence shown here is derived from an EMBL/GenBank/DDBJ whole genome shotgun (WGS) entry which is preliminary data.</text>
</comment>
<dbReference type="OrthoDB" id="165620at2759"/>
<feature type="region of interest" description="Disordered" evidence="1">
    <location>
        <begin position="121"/>
        <end position="178"/>
    </location>
</feature>
<protein>
    <submittedName>
        <fullName evidence="2">Uncharacterized protein</fullName>
    </submittedName>
</protein>
<gene>
    <name evidence="2" type="ORF">PR002_g5419</name>
</gene>
<dbReference type="EMBL" id="QXFU01000230">
    <property type="protein sequence ID" value="KAE9039569.1"/>
    <property type="molecule type" value="Genomic_DNA"/>
</dbReference>
<evidence type="ECO:0000256" key="1">
    <source>
        <dbReference type="SAM" id="MobiDB-lite"/>
    </source>
</evidence>
<name>A0A6A3NEW4_9STRA</name>
<feature type="compositionally biased region" description="Basic and acidic residues" evidence="1">
    <location>
        <begin position="152"/>
        <end position="178"/>
    </location>
</feature>
<sequence>MAARRVTRRGSETSRRRLEGADPERHDPSNYERSMAYMHDGNYALPAGTPGQRTWPGGAAPADGTDLAHLPVGVDAAPPSALGRFITERFPAAVDKTSGSSTNVFHLPALEMRALGISSKKYPNADEENAEEVDHKATDEAAAAVAEGEEGGDARREGDKAVGRSEGGNEEKYDDNAA</sequence>
<feature type="region of interest" description="Disordered" evidence="1">
    <location>
        <begin position="1"/>
        <end position="63"/>
    </location>
</feature>
<proteinExistence type="predicted"/>